<dbReference type="NCBIfam" id="TIGR02887">
    <property type="entry name" value="spore_ger_x_C"/>
    <property type="match status" value="1"/>
</dbReference>
<keyword evidence="5" id="KW-0472">Membrane</keyword>
<dbReference type="InterPro" id="IPR046953">
    <property type="entry name" value="Spore_GerAC-like_C"/>
</dbReference>
<keyword evidence="3" id="KW-0309">Germination</keyword>
<evidence type="ECO:0000256" key="6">
    <source>
        <dbReference type="ARBA" id="ARBA00023139"/>
    </source>
</evidence>
<dbReference type="Gene3D" id="6.20.190.10">
    <property type="entry name" value="Nutrient germinant receptor protein C, domain 1"/>
    <property type="match status" value="1"/>
</dbReference>
<comment type="similarity">
    <text evidence="2">Belongs to the GerABKC lipoprotein family.</text>
</comment>
<accession>A0A1E7DV99</accession>
<dbReference type="Gene3D" id="3.30.300.210">
    <property type="entry name" value="Nutrient germinant receptor protein C, domain 3"/>
    <property type="match status" value="1"/>
</dbReference>
<gene>
    <name evidence="10" type="ORF">BA724_00690</name>
</gene>
<protein>
    <submittedName>
        <fullName evidence="10">Spore gernimation protein KC</fullName>
    </submittedName>
</protein>
<dbReference type="PANTHER" id="PTHR35789:SF1">
    <property type="entry name" value="SPORE GERMINATION PROTEIN B3"/>
    <property type="match status" value="1"/>
</dbReference>
<dbReference type="STRING" id="1714016.BA724_00690"/>
<dbReference type="PANTHER" id="PTHR35789">
    <property type="entry name" value="SPORE GERMINATION PROTEIN B3"/>
    <property type="match status" value="1"/>
</dbReference>
<evidence type="ECO:0000256" key="1">
    <source>
        <dbReference type="ARBA" id="ARBA00004635"/>
    </source>
</evidence>
<proteinExistence type="inferred from homology"/>
<evidence type="ECO:0000313" key="11">
    <source>
        <dbReference type="Proteomes" id="UP000095658"/>
    </source>
</evidence>
<dbReference type="OrthoDB" id="9816067at2"/>
<organism evidence="10 11">
    <name type="scientific">Domibacillus iocasae</name>
    <dbReference type="NCBI Taxonomy" id="1714016"/>
    <lineage>
        <taxon>Bacteria</taxon>
        <taxon>Bacillati</taxon>
        <taxon>Bacillota</taxon>
        <taxon>Bacilli</taxon>
        <taxon>Bacillales</taxon>
        <taxon>Bacillaceae</taxon>
        <taxon>Domibacillus</taxon>
    </lineage>
</organism>
<evidence type="ECO:0000256" key="5">
    <source>
        <dbReference type="ARBA" id="ARBA00023136"/>
    </source>
</evidence>
<keyword evidence="11" id="KW-1185">Reference proteome</keyword>
<dbReference type="EMBL" id="MAMP01000001">
    <property type="protein sequence ID" value="OES46608.1"/>
    <property type="molecule type" value="Genomic_DNA"/>
</dbReference>
<keyword evidence="6" id="KW-0564">Palmitate</keyword>
<comment type="subcellular location">
    <subcellularLocation>
        <location evidence="1">Membrane</location>
        <topology evidence="1">Lipid-anchor</topology>
    </subcellularLocation>
</comment>
<evidence type="ECO:0000256" key="2">
    <source>
        <dbReference type="ARBA" id="ARBA00007886"/>
    </source>
</evidence>
<evidence type="ECO:0000256" key="4">
    <source>
        <dbReference type="ARBA" id="ARBA00022729"/>
    </source>
</evidence>
<dbReference type="GO" id="GO:0009847">
    <property type="term" value="P:spore germination"/>
    <property type="evidence" value="ECO:0007669"/>
    <property type="project" value="InterPro"/>
</dbReference>
<evidence type="ECO:0000259" key="9">
    <source>
        <dbReference type="Pfam" id="PF25198"/>
    </source>
</evidence>
<evidence type="ECO:0000256" key="3">
    <source>
        <dbReference type="ARBA" id="ARBA00022544"/>
    </source>
</evidence>
<dbReference type="GO" id="GO:0016020">
    <property type="term" value="C:membrane"/>
    <property type="evidence" value="ECO:0007669"/>
    <property type="project" value="UniProtKB-SubCell"/>
</dbReference>
<dbReference type="AlphaFoldDB" id="A0A1E7DV99"/>
<evidence type="ECO:0000259" key="8">
    <source>
        <dbReference type="Pfam" id="PF05504"/>
    </source>
</evidence>
<evidence type="ECO:0000256" key="7">
    <source>
        <dbReference type="ARBA" id="ARBA00023288"/>
    </source>
</evidence>
<evidence type="ECO:0000313" key="10">
    <source>
        <dbReference type="EMBL" id="OES46608.1"/>
    </source>
</evidence>
<dbReference type="Pfam" id="PF05504">
    <property type="entry name" value="Spore_GerAC"/>
    <property type="match status" value="1"/>
</dbReference>
<feature type="domain" description="Spore germination protein N-terminal" evidence="9">
    <location>
        <begin position="24"/>
        <end position="200"/>
    </location>
</feature>
<dbReference type="Pfam" id="PF25198">
    <property type="entry name" value="Spore_GerAC_N"/>
    <property type="match status" value="1"/>
</dbReference>
<name>A0A1E7DV99_9BACI</name>
<reference evidence="10 11" key="1">
    <citation type="submission" date="2016-06" db="EMBL/GenBank/DDBJ databases">
        <title>Domibacillus iocasae genome sequencing.</title>
        <authorList>
            <person name="Verma A."/>
            <person name="Pal Y."/>
            <person name="Ojha A.K."/>
            <person name="Krishnamurthi S."/>
        </authorList>
    </citation>
    <scope>NUCLEOTIDE SEQUENCE [LARGE SCALE GENOMIC DNA]</scope>
    <source>
        <strain evidence="10 11">DSM 29979</strain>
    </source>
</reference>
<dbReference type="InterPro" id="IPR008844">
    <property type="entry name" value="Spore_GerAC-like"/>
</dbReference>
<comment type="caution">
    <text evidence="10">The sequence shown here is derived from an EMBL/GenBank/DDBJ whole genome shotgun (WGS) entry which is preliminary data.</text>
</comment>
<dbReference type="InterPro" id="IPR038501">
    <property type="entry name" value="Spore_GerAC_C_sf"/>
</dbReference>
<sequence>MNRKAMFLFFIMISTVFISGCWSQKELNELAIISAMAIDKNEDGKYVKTIQFVNPGNVAGGLQGGGGGQGPAVTVYTATGDTILEAHINASAKVSRRLYHAHANLLVISEEVAREEGIDGIIDAFERDPEVRTESKIVIARDAKAGDIVKSLTSIDKVPSEKVNKTLLVTERARGENIVVSIQDFISVSASLGREPVISGFRIKGEPEKGKKMENVQQSELDATLEASGLAVFKEEKLIDWYEGDLAKGTMWILDKIQQTDVKVSWKGKKNAVVYNVIRQKTNVSADTKNTYPEMTIHVRAEGDIRELTTPVDITDPAVISDLEKEIEKEIKKQLEKAVTRTQKNNSDIFGFGEVVHRTDPEKWKKMKRDWDDEYFPYVNVNVKVDAFIRRTGLRTNSFHSNTEK</sequence>
<feature type="domain" description="Spore germination GerAC-like C-terminal" evidence="8">
    <location>
        <begin position="228"/>
        <end position="393"/>
    </location>
</feature>
<keyword evidence="7" id="KW-0449">Lipoprotein</keyword>
<keyword evidence="4" id="KW-0732">Signal</keyword>
<dbReference type="Proteomes" id="UP000095658">
    <property type="component" value="Unassembled WGS sequence"/>
</dbReference>
<dbReference type="InterPro" id="IPR057336">
    <property type="entry name" value="GerAC_N"/>
</dbReference>
<dbReference type="PROSITE" id="PS51257">
    <property type="entry name" value="PROKAR_LIPOPROTEIN"/>
    <property type="match status" value="1"/>
</dbReference>